<evidence type="ECO:0000313" key="1">
    <source>
        <dbReference type="EMBL" id="KAI9508531.1"/>
    </source>
</evidence>
<accession>A0ACC0UBB5</accession>
<protein>
    <submittedName>
        <fullName evidence="1">Uncharacterized protein</fullName>
    </submittedName>
</protein>
<reference evidence="1" key="1">
    <citation type="submission" date="2021-03" db="EMBL/GenBank/DDBJ databases">
        <title>Evolutionary priming and transition to the ectomycorrhizal habit in an iconic lineage of mushroom-forming fungi: is preadaptation a requirement?</title>
        <authorList>
            <consortium name="DOE Joint Genome Institute"/>
            <person name="Looney B.P."/>
            <person name="Miyauchi S."/>
            <person name="Morin E."/>
            <person name="Drula E."/>
            <person name="Courty P.E."/>
            <person name="Chicoki N."/>
            <person name="Fauchery L."/>
            <person name="Kohler A."/>
            <person name="Kuo A."/>
            <person name="LaButti K."/>
            <person name="Pangilinan J."/>
            <person name="Lipzen A."/>
            <person name="Riley R."/>
            <person name="Andreopoulos W."/>
            <person name="He G."/>
            <person name="Johnson J."/>
            <person name="Barry K.W."/>
            <person name="Grigoriev I.V."/>
            <person name="Nagy L."/>
            <person name="Hibbett D."/>
            <person name="Henrissat B."/>
            <person name="Matheny P.B."/>
            <person name="Labbe J."/>
            <person name="Martin A.F."/>
        </authorList>
    </citation>
    <scope>NUCLEOTIDE SEQUENCE</scope>
    <source>
        <strain evidence="1">BPL698</strain>
    </source>
</reference>
<keyword evidence="2" id="KW-1185">Reference proteome</keyword>
<dbReference type="Proteomes" id="UP001207468">
    <property type="component" value="Unassembled WGS sequence"/>
</dbReference>
<dbReference type="EMBL" id="JAGFNK010000087">
    <property type="protein sequence ID" value="KAI9508531.1"/>
    <property type="molecule type" value="Genomic_DNA"/>
</dbReference>
<organism evidence="1 2">
    <name type="scientific">Russula earlei</name>
    <dbReference type="NCBI Taxonomy" id="71964"/>
    <lineage>
        <taxon>Eukaryota</taxon>
        <taxon>Fungi</taxon>
        <taxon>Dikarya</taxon>
        <taxon>Basidiomycota</taxon>
        <taxon>Agaricomycotina</taxon>
        <taxon>Agaricomycetes</taxon>
        <taxon>Russulales</taxon>
        <taxon>Russulaceae</taxon>
        <taxon>Russula</taxon>
    </lineage>
</organism>
<proteinExistence type="predicted"/>
<comment type="caution">
    <text evidence="1">The sequence shown here is derived from an EMBL/GenBank/DDBJ whole genome shotgun (WGS) entry which is preliminary data.</text>
</comment>
<sequence length="822" mass="88483">MVTSGIGSRSSPIIIDDDDDDGFLPPSNRTDHNSLTKPLPEVMANMVQTRDPTSAMPPEHPNPLTSGIGYSILIRMGYKPGYGLGVNLEGVTSPVKSPVGIGASRPFSSRNQFFRNASPATTGFQSSPAASDHAPESSSLSPADTSAVPRRGWPEYASNQVPHLNSLPVKGSPDRSAIPLGIVPGYTDASKSPHAFGTCKTNTHPNTLPLPVAQPIARTCPPDGPTISGSPNVHLPILVPMPSSTPLALPPPPVNSRTSAPVNPPLAPVEAHSRPLHPLPPIPSPPTPSIPYLPKVKGKSAVLGMHPDDKVKGTRGLFLKDLQPPPTLSRSVVMEILPRKFRTQSFIFDWLSQFTFQPVRHELVEGKAFFEFSTEKDALFAWNSPRMGGQDGLLGVRLFWYRVLPQLVPESTDTTQQDNATGTIESFAQPVQSVSNLPAAELVPEERSEFKADLSQSQISTCNVASPSALVLPSEISVEEFNKALVHSPAKDIRSNPDEQPAHGPSSPNCSGNTSFPPTATTSSLSAPTPLSDPSRNRMATDNAMIGGLPLGGVSGFIPHATVLPILIHPPSPMSSSILASTSPHSSPSTCLTFSPTTLESSVITMLVDPHADPIAPNQELALESHLATETLYAETEVKRTGFEKFDRTLPDSDDPMETTDILAIAKEQALREIVHQSRKRRLLQGPSKQQLTSSTTSTTASLEDLATSFIADAIARPPPSKRVKITPSPSVMAAWGQRLERHVQWSKAIMVKIQSTRSKSERNRLMTILREKDGWMALFSSPVEDAPAPVSPWPDSHPGEGILELSDTDDEDDYDYDEDME</sequence>
<evidence type="ECO:0000313" key="2">
    <source>
        <dbReference type="Proteomes" id="UP001207468"/>
    </source>
</evidence>
<gene>
    <name evidence="1" type="ORF">F5148DRAFT_1195215</name>
</gene>
<name>A0ACC0UBB5_9AGAM</name>